<dbReference type="EMBL" id="KB518139">
    <property type="protein sequence ID" value="EMP38936.1"/>
    <property type="molecule type" value="Genomic_DNA"/>
</dbReference>
<evidence type="ECO:0000313" key="3">
    <source>
        <dbReference type="Proteomes" id="UP000031443"/>
    </source>
</evidence>
<organism evidence="2 3">
    <name type="scientific">Chelonia mydas</name>
    <name type="common">Green sea-turtle</name>
    <name type="synonym">Chelonia agassizi</name>
    <dbReference type="NCBI Taxonomy" id="8469"/>
    <lineage>
        <taxon>Eukaryota</taxon>
        <taxon>Metazoa</taxon>
        <taxon>Chordata</taxon>
        <taxon>Craniata</taxon>
        <taxon>Vertebrata</taxon>
        <taxon>Euteleostomi</taxon>
        <taxon>Archelosauria</taxon>
        <taxon>Testudinata</taxon>
        <taxon>Testudines</taxon>
        <taxon>Cryptodira</taxon>
        <taxon>Durocryptodira</taxon>
        <taxon>Americhelydia</taxon>
        <taxon>Chelonioidea</taxon>
        <taxon>Cheloniidae</taxon>
        <taxon>Chelonia</taxon>
    </lineage>
</organism>
<sequence length="133" mass="14814">MKFVLYEPINYLHLRSADHSFHWLRFTVPGQGGCGKWRPAHPLAAPLSAAPIGLERRTTASGSCNRLNLQMLQQPFFIQCVKVHLFWPSNNPPNLAKLIIRSTLPTDHTNQLKAAPDPARTTDAKPADVSPLL</sequence>
<proteinExistence type="predicted"/>
<evidence type="ECO:0000256" key="1">
    <source>
        <dbReference type="SAM" id="MobiDB-lite"/>
    </source>
</evidence>
<reference evidence="3" key="1">
    <citation type="journal article" date="2013" name="Nat. Genet.">
        <title>The draft genomes of soft-shell turtle and green sea turtle yield insights into the development and evolution of the turtle-specific body plan.</title>
        <authorList>
            <person name="Wang Z."/>
            <person name="Pascual-Anaya J."/>
            <person name="Zadissa A."/>
            <person name="Li W."/>
            <person name="Niimura Y."/>
            <person name="Huang Z."/>
            <person name="Li C."/>
            <person name="White S."/>
            <person name="Xiong Z."/>
            <person name="Fang D."/>
            <person name="Wang B."/>
            <person name="Ming Y."/>
            <person name="Chen Y."/>
            <person name="Zheng Y."/>
            <person name="Kuraku S."/>
            <person name="Pignatelli M."/>
            <person name="Herrero J."/>
            <person name="Beal K."/>
            <person name="Nozawa M."/>
            <person name="Li Q."/>
            <person name="Wang J."/>
            <person name="Zhang H."/>
            <person name="Yu L."/>
            <person name="Shigenobu S."/>
            <person name="Wang J."/>
            <person name="Liu J."/>
            <person name="Flicek P."/>
            <person name="Searle S."/>
            <person name="Wang J."/>
            <person name="Kuratani S."/>
            <person name="Yin Y."/>
            <person name="Aken B."/>
            <person name="Zhang G."/>
            <person name="Irie N."/>
        </authorList>
    </citation>
    <scope>NUCLEOTIDE SEQUENCE [LARGE SCALE GENOMIC DNA]</scope>
</reference>
<accession>M7BM29</accession>
<name>M7BM29_CHEMY</name>
<protein>
    <submittedName>
        <fullName evidence="2">Uncharacterized protein</fullName>
    </submittedName>
</protein>
<evidence type="ECO:0000313" key="2">
    <source>
        <dbReference type="EMBL" id="EMP38936.1"/>
    </source>
</evidence>
<dbReference type="AlphaFoldDB" id="M7BM29"/>
<gene>
    <name evidence="2" type="ORF">UY3_03844</name>
</gene>
<keyword evidence="3" id="KW-1185">Reference proteome</keyword>
<dbReference type="Proteomes" id="UP000031443">
    <property type="component" value="Unassembled WGS sequence"/>
</dbReference>
<feature type="region of interest" description="Disordered" evidence="1">
    <location>
        <begin position="109"/>
        <end position="133"/>
    </location>
</feature>